<keyword evidence="3" id="KW-1185">Reference proteome</keyword>
<evidence type="ECO:0000256" key="1">
    <source>
        <dbReference type="SAM" id="Phobius"/>
    </source>
</evidence>
<protein>
    <submittedName>
        <fullName evidence="2">Type II secretion system protein M</fullName>
    </submittedName>
</protein>
<gene>
    <name evidence="2" type="ORF">LJ739_15375</name>
</gene>
<evidence type="ECO:0000313" key="3">
    <source>
        <dbReference type="Proteomes" id="UP001520878"/>
    </source>
</evidence>
<dbReference type="Proteomes" id="UP001520878">
    <property type="component" value="Unassembled WGS sequence"/>
</dbReference>
<dbReference type="RefSeq" id="WP_229161933.1">
    <property type="nucleotide sequence ID" value="NZ_JAJEWP010000005.1"/>
</dbReference>
<dbReference type="InterPro" id="IPR007690">
    <property type="entry name" value="T2SS_GspM"/>
</dbReference>
<accession>A0ABS8GCX6</accession>
<feature type="transmembrane region" description="Helical" evidence="1">
    <location>
        <begin position="21"/>
        <end position="40"/>
    </location>
</feature>
<evidence type="ECO:0000313" key="2">
    <source>
        <dbReference type="EMBL" id="MCC2617634.1"/>
    </source>
</evidence>
<proteinExistence type="predicted"/>
<sequence>MASNRMSRWQTLFEQLTARERGLVVIAGVLAITMVGYWMVIEPMNQQQQQAAQEAQGYAQRLAATEGQIAAVMTALKNDPNDSERQQQEALLAEQVALKNALYSQTHDLIPAGKMASLLREMLSQSDRVELISLRSLPPTPLLTADTTGGGDQLAVDTNLYQHGVTLTIEGRYTDVQSYLSALESLPWQLYWQAMDYQVTNYPVASVELTVYTLSTQSTFMGVWDEG</sequence>
<reference evidence="2 3" key="1">
    <citation type="submission" date="2021-10" db="EMBL/GenBank/DDBJ databases">
        <title>Draft genome of Aestuariibacter halophilus JC2043.</title>
        <authorList>
            <person name="Emsley S.A."/>
            <person name="Pfannmuller K.M."/>
            <person name="Ushijima B."/>
            <person name="Saw J.H."/>
            <person name="Videau P."/>
        </authorList>
    </citation>
    <scope>NUCLEOTIDE SEQUENCE [LARGE SCALE GENOMIC DNA]</scope>
    <source>
        <strain evidence="2 3">JC2043</strain>
    </source>
</reference>
<organism evidence="2 3">
    <name type="scientific">Fluctibacter halophilus</name>
    <dbReference type="NCBI Taxonomy" id="226011"/>
    <lineage>
        <taxon>Bacteria</taxon>
        <taxon>Pseudomonadati</taxon>
        <taxon>Pseudomonadota</taxon>
        <taxon>Gammaproteobacteria</taxon>
        <taxon>Alteromonadales</taxon>
        <taxon>Alteromonadaceae</taxon>
        <taxon>Fluctibacter</taxon>
    </lineage>
</organism>
<dbReference type="EMBL" id="JAJEWP010000005">
    <property type="protein sequence ID" value="MCC2617634.1"/>
    <property type="molecule type" value="Genomic_DNA"/>
</dbReference>
<keyword evidence="1" id="KW-1133">Transmembrane helix</keyword>
<keyword evidence="1" id="KW-0472">Membrane</keyword>
<comment type="caution">
    <text evidence="2">The sequence shown here is derived from an EMBL/GenBank/DDBJ whole genome shotgun (WGS) entry which is preliminary data.</text>
</comment>
<keyword evidence="1" id="KW-0812">Transmembrane</keyword>
<name>A0ABS8GCX6_9ALTE</name>
<dbReference type="Pfam" id="PF04612">
    <property type="entry name" value="T2SSM"/>
    <property type="match status" value="1"/>
</dbReference>